<gene>
    <name evidence="3" type="ORF">M0813_25455</name>
</gene>
<dbReference type="Pfam" id="PF00078">
    <property type="entry name" value="RVT_1"/>
    <property type="match status" value="1"/>
</dbReference>
<proteinExistence type="predicted"/>
<feature type="coiled-coil region" evidence="1">
    <location>
        <begin position="225"/>
        <end position="252"/>
    </location>
</feature>
<reference evidence="3" key="1">
    <citation type="submission" date="2022-08" db="EMBL/GenBank/DDBJ databases">
        <title>Novel sulfate-reducing endosymbionts in the free-living metamonad Anaeramoeba.</title>
        <authorList>
            <person name="Jerlstrom-Hultqvist J."/>
            <person name="Cepicka I."/>
            <person name="Gallot-Lavallee L."/>
            <person name="Salas-Leiva D."/>
            <person name="Curtis B.A."/>
            <person name="Zahonova K."/>
            <person name="Pipaliya S."/>
            <person name="Dacks J."/>
            <person name="Roger A.J."/>
        </authorList>
    </citation>
    <scope>NUCLEOTIDE SEQUENCE</scope>
    <source>
        <strain evidence="3">Schooner1</strain>
    </source>
</reference>
<evidence type="ECO:0000313" key="4">
    <source>
        <dbReference type="Proteomes" id="UP001150062"/>
    </source>
</evidence>
<dbReference type="EMBL" id="JAOAOG010000229">
    <property type="protein sequence ID" value="KAJ6239243.1"/>
    <property type="molecule type" value="Genomic_DNA"/>
</dbReference>
<evidence type="ECO:0000256" key="1">
    <source>
        <dbReference type="SAM" id="Coils"/>
    </source>
</evidence>
<dbReference type="Proteomes" id="UP001150062">
    <property type="component" value="Unassembled WGS sequence"/>
</dbReference>
<evidence type="ECO:0000313" key="3">
    <source>
        <dbReference type="EMBL" id="KAJ6239243.1"/>
    </source>
</evidence>
<name>A0ABQ8Y328_9EUKA</name>
<keyword evidence="4" id="KW-1185">Reference proteome</keyword>
<evidence type="ECO:0000259" key="2">
    <source>
        <dbReference type="PROSITE" id="PS50878"/>
    </source>
</evidence>
<comment type="caution">
    <text evidence="3">The sequence shown here is derived from an EMBL/GenBank/DDBJ whole genome shotgun (WGS) entry which is preliminary data.</text>
</comment>
<dbReference type="SUPFAM" id="SSF56672">
    <property type="entry name" value="DNA/RNA polymerases"/>
    <property type="match status" value="1"/>
</dbReference>
<sequence length="411" mass="48846">MFLLAYYSKEGIGVYQGDPLSPLLFGFISHFLLEKINPLAIHVQMFADDLILIMKGSMIEINYQLQKIYKIIKDFGMNPNDDKTKKTLIPKEILYLGIWLDKKTHLKFNFEKVNNNFEKVLHIFKERNFSNGLKIQFFKAVLHSQLLYGLEIFDFTESDFKKIDIWINKKITESLLINPHSPRLIYKTEAKIDLARITIYKRKFKLIQKLKILGFDKLINLLPFREKETENINWKARNLKELESELEVYRINQLKNSPSWKVQNYLKIILIQGNINKQQKYLKWKGSTSILKLRNYTNYLNRYSYFMNKNKSQFCQLCKINKDLDIIEDLDHFLWNCPAYENNRKIWISELEKNNFSLILNNNNIYNIINKQDSISLLALVDNKTMFESIIRFLNSSLGIRANKRNSKLLP</sequence>
<keyword evidence="1" id="KW-0175">Coiled coil</keyword>
<dbReference type="InterPro" id="IPR000477">
    <property type="entry name" value="RT_dom"/>
</dbReference>
<accession>A0ABQ8Y328</accession>
<dbReference type="PROSITE" id="PS50878">
    <property type="entry name" value="RT_POL"/>
    <property type="match status" value="1"/>
</dbReference>
<dbReference type="InterPro" id="IPR043502">
    <property type="entry name" value="DNA/RNA_pol_sf"/>
</dbReference>
<feature type="domain" description="Reverse transcriptase" evidence="2">
    <location>
        <begin position="1"/>
        <end position="100"/>
    </location>
</feature>
<organism evidence="3 4">
    <name type="scientific">Anaeramoeba flamelloides</name>
    <dbReference type="NCBI Taxonomy" id="1746091"/>
    <lineage>
        <taxon>Eukaryota</taxon>
        <taxon>Metamonada</taxon>
        <taxon>Anaeramoebidae</taxon>
        <taxon>Anaeramoeba</taxon>
    </lineage>
</organism>
<protein>
    <submittedName>
        <fullName evidence="3">Type-1 retrotransposable element r1dm-like protein</fullName>
    </submittedName>
</protein>